<accession>A0ABP3VHB5</accession>
<name>A0ABP3VHB5_9FLAO</name>
<dbReference type="PROSITE" id="PS50110">
    <property type="entry name" value="RESPONSE_REGULATORY"/>
    <property type="match status" value="1"/>
</dbReference>
<evidence type="ECO:0000259" key="6">
    <source>
        <dbReference type="PROSITE" id="PS50110"/>
    </source>
</evidence>
<keyword evidence="8" id="KW-1185">Reference proteome</keyword>
<evidence type="ECO:0000313" key="8">
    <source>
        <dbReference type="Proteomes" id="UP001500185"/>
    </source>
</evidence>
<dbReference type="InterPro" id="IPR050959">
    <property type="entry name" value="MarA-like"/>
</dbReference>
<dbReference type="Gene3D" id="3.40.50.2300">
    <property type="match status" value="1"/>
</dbReference>
<proteinExistence type="predicted"/>
<feature type="domain" description="HTH araC/xylS-type" evidence="5">
    <location>
        <begin position="145"/>
        <end position="243"/>
    </location>
</feature>
<dbReference type="InterPro" id="IPR018062">
    <property type="entry name" value="HTH_AraC-typ_CS"/>
</dbReference>
<dbReference type="Gene3D" id="1.10.10.60">
    <property type="entry name" value="Homeodomain-like"/>
    <property type="match status" value="2"/>
</dbReference>
<keyword evidence="1" id="KW-0805">Transcription regulation</keyword>
<dbReference type="InterPro" id="IPR009057">
    <property type="entry name" value="Homeodomain-like_sf"/>
</dbReference>
<dbReference type="SMART" id="SM00448">
    <property type="entry name" value="REC"/>
    <property type="match status" value="1"/>
</dbReference>
<feature type="modified residue" description="4-aspartylphosphate" evidence="4">
    <location>
        <position position="53"/>
    </location>
</feature>
<dbReference type="PROSITE" id="PS01124">
    <property type="entry name" value="HTH_ARAC_FAMILY_2"/>
    <property type="match status" value="1"/>
</dbReference>
<dbReference type="PANTHER" id="PTHR47504:SF5">
    <property type="entry name" value="RIGHT ORIGIN-BINDING PROTEIN"/>
    <property type="match status" value="1"/>
</dbReference>
<evidence type="ECO:0000256" key="3">
    <source>
        <dbReference type="ARBA" id="ARBA00023163"/>
    </source>
</evidence>
<organism evidence="7 8">
    <name type="scientific">Psychroflexus lacisalsi</name>
    <dbReference type="NCBI Taxonomy" id="503928"/>
    <lineage>
        <taxon>Bacteria</taxon>
        <taxon>Pseudomonadati</taxon>
        <taxon>Bacteroidota</taxon>
        <taxon>Flavobacteriia</taxon>
        <taxon>Flavobacteriales</taxon>
        <taxon>Flavobacteriaceae</taxon>
        <taxon>Psychroflexus</taxon>
    </lineage>
</organism>
<evidence type="ECO:0000256" key="4">
    <source>
        <dbReference type="PROSITE-ProRule" id="PRU00169"/>
    </source>
</evidence>
<reference evidence="8" key="1">
    <citation type="journal article" date="2019" name="Int. J. Syst. Evol. Microbiol.">
        <title>The Global Catalogue of Microorganisms (GCM) 10K type strain sequencing project: providing services to taxonomists for standard genome sequencing and annotation.</title>
        <authorList>
            <consortium name="The Broad Institute Genomics Platform"/>
            <consortium name="The Broad Institute Genome Sequencing Center for Infectious Disease"/>
            <person name="Wu L."/>
            <person name="Ma J."/>
        </authorList>
    </citation>
    <scope>NUCLEOTIDE SEQUENCE [LARGE SCALE GENOMIC DNA]</scope>
    <source>
        <strain evidence="8">JCM 16231</strain>
    </source>
</reference>
<keyword evidence="3" id="KW-0804">Transcription</keyword>
<comment type="caution">
    <text evidence="7">The sequence shown here is derived from an EMBL/GenBank/DDBJ whole genome shotgun (WGS) entry which is preliminary data.</text>
</comment>
<dbReference type="InterPro" id="IPR001789">
    <property type="entry name" value="Sig_transdc_resp-reg_receiver"/>
</dbReference>
<evidence type="ECO:0000313" key="7">
    <source>
        <dbReference type="EMBL" id="GAA0759161.1"/>
    </source>
</evidence>
<dbReference type="RefSeq" id="WP_224454228.1">
    <property type="nucleotide sequence ID" value="NZ_BAAAGG010000005.1"/>
</dbReference>
<keyword evidence="2" id="KW-0238">DNA-binding</keyword>
<dbReference type="Proteomes" id="UP001500185">
    <property type="component" value="Unassembled WGS sequence"/>
</dbReference>
<dbReference type="InterPro" id="IPR018060">
    <property type="entry name" value="HTH_AraC"/>
</dbReference>
<keyword evidence="4" id="KW-0597">Phosphoprotein</keyword>
<dbReference type="SMART" id="SM00342">
    <property type="entry name" value="HTH_ARAC"/>
    <property type="match status" value="1"/>
</dbReference>
<protein>
    <submittedName>
        <fullName evidence="7">Uncharacterized protein</fullName>
    </submittedName>
</protein>
<evidence type="ECO:0000256" key="2">
    <source>
        <dbReference type="ARBA" id="ARBA00023125"/>
    </source>
</evidence>
<dbReference type="PRINTS" id="PR00032">
    <property type="entry name" value="HTHARAC"/>
</dbReference>
<dbReference type="Pfam" id="PF12833">
    <property type="entry name" value="HTH_18"/>
    <property type="match status" value="1"/>
</dbReference>
<feature type="domain" description="Response regulatory" evidence="6">
    <location>
        <begin position="4"/>
        <end position="118"/>
    </location>
</feature>
<dbReference type="SUPFAM" id="SSF52172">
    <property type="entry name" value="CheY-like"/>
    <property type="match status" value="1"/>
</dbReference>
<dbReference type="InterPro" id="IPR020449">
    <property type="entry name" value="Tscrpt_reg_AraC-type_HTH"/>
</dbReference>
<dbReference type="SUPFAM" id="SSF46689">
    <property type="entry name" value="Homeodomain-like"/>
    <property type="match status" value="2"/>
</dbReference>
<gene>
    <name evidence="7" type="ORF">GCM10009433_17090</name>
</gene>
<dbReference type="InterPro" id="IPR011006">
    <property type="entry name" value="CheY-like_superfamily"/>
</dbReference>
<evidence type="ECO:0000256" key="1">
    <source>
        <dbReference type="ARBA" id="ARBA00023015"/>
    </source>
</evidence>
<dbReference type="PANTHER" id="PTHR47504">
    <property type="entry name" value="RIGHT ORIGIN-BINDING PROTEIN"/>
    <property type="match status" value="1"/>
</dbReference>
<evidence type="ECO:0000259" key="5">
    <source>
        <dbReference type="PROSITE" id="PS01124"/>
    </source>
</evidence>
<sequence>MKTKVLVVEDDKLVSYEIKSILDNNGFDVDICDSYSCCIKNLDTFKPELILLDIDLHKKYEGIQIGSYLNSKVNIPFIYITGYTDVETLKRIQTTKPVGYLSKPFREIDIINNIELALYNKKASLDNNKKSEEQPEERKYSKPIKRALEYIDTNINQEIKTDELIRVSGWSKFHFIREFAKEVGMTPYQYIFDEKMKLASSKLKNTYQTVKEIAFDLGYTSNSSFTNAFVKHSGLSPSNFRKKYCR</sequence>
<dbReference type="Pfam" id="PF00072">
    <property type="entry name" value="Response_reg"/>
    <property type="match status" value="1"/>
</dbReference>
<dbReference type="PROSITE" id="PS00041">
    <property type="entry name" value="HTH_ARAC_FAMILY_1"/>
    <property type="match status" value="1"/>
</dbReference>
<dbReference type="EMBL" id="BAAAGG010000005">
    <property type="protein sequence ID" value="GAA0759161.1"/>
    <property type="molecule type" value="Genomic_DNA"/>
</dbReference>